<dbReference type="RefSeq" id="WP_379837992.1">
    <property type="nucleotide sequence ID" value="NZ_JBHRYQ010000001.1"/>
</dbReference>
<dbReference type="InterPro" id="IPR009078">
    <property type="entry name" value="Ferritin-like_SF"/>
</dbReference>
<evidence type="ECO:0000313" key="5">
    <source>
        <dbReference type="Proteomes" id="UP001595616"/>
    </source>
</evidence>
<dbReference type="PANTHER" id="PTHR23409">
    <property type="entry name" value="RIBONUCLEOSIDE-DIPHOSPHATE REDUCTASE SMALL CHAIN"/>
    <property type="match status" value="1"/>
</dbReference>
<evidence type="ECO:0000256" key="1">
    <source>
        <dbReference type="ARBA" id="ARBA00001962"/>
    </source>
</evidence>
<dbReference type="EMBL" id="JBHRYQ010000001">
    <property type="protein sequence ID" value="MFC3811196.1"/>
    <property type="molecule type" value="Genomic_DNA"/>
</dbReference>
<dbReference type="InterPro" id="IPR030475">
    <property type="entry name" value="RNR_small_AS"/>
</dbReference>
<comment type="caution">
    <text evidence="4">The sequence shown here is derived from an EMBL/GenBank/DDBJ whole genome shotgun (WGS) entry which is preliminary data.</text>
</comment>
<name>A0ABV7YWB0_9BACT</name>
<gene>
    <name evidence="4" type="ORF">ACFOOI_11065</name>
</gene>
<protein>
    <recommendedName>
        <fullName evidence="3">ribonucleoside-diphosphate reductase</fullName>
        <ecNumber evidence="3">1.17.4.1</ecNumber>
    </recommendedName>
</protein>
<dbReference type="InterPro" id="IPR000358">
    <property type="entry name" value="RNR_small_fam"/>
</dbReference>
<dbReference type="EC" id="1.17.4.1" evidence="3"/>
<organism evidence="4 5">
    <name type="scientific">Lacihabitans lacunae</name>
    <dbReference type="NCBI Taxonomy" id="1028214"/>
    <lineage>
        <taxon>Bacteria</taxon>
        <taxon>Pseudomonadati</taxon>
        <taxon>Bacteroidota</taxon>
        <taxon>Cytophagia</taxon>
        <taxon>Cytophagales</taxon>
        <taxon>Leadbetterellaceae</taxon>
        <taxon>Lacihabitans</taxon>
    </lineage>
</organism>
<comment type="similarity">
    <text evidence="2">Belongs to the ribonucleoside diphosphate reductase small chain family.</text>
</comment>
<comment type="cofactor">
    <cofactor evidence="1">
        <name>Fe cation</name>
        <dbReference type="ChEBI" id="CHEBI:24875"/>
    </cofactor>
</comment>
<proteinExistence type="inferred from homology"/>
<dbReference type="PANTHER" id="PTHR23409:SF18">
    <property type="entry name" value="RIBONUCLEOSIDE-DIPHOSPHATE REDUCTASE SUBUNIT M2"/>
    <property type="match status" value="1"/>
</dbReference>
<evidence type="ECO:0000256" key="2">
    <source>
        <dbReference type="ARBA" id="ARBA00009303"/>
    </source>
</evidence>
<dbReference type="PROSITE" id="PS00368">
    <property type="entry name" value="RIBORED_SMALL"/>
    <property type="match status" value="1"/>
</dbReference>
<dbReference type="InterPro" id="IPR012348">
    <property type="entry name" value="RNR-like"/>
</dbReference>
<dbReference type="Pfam" id="PF00268">
    <property type="entry name" value="Ribonuc_red_sm"/>
    <property type="match status" value="1"/>
</dbReference>
<evidence type="ECO:0000256" key="3">
    <source>
        <dbReference type="ARBA" id="ARBA00012274"/>
    </source>
</evidence>
<dbReference type="Proteomes" id="UP001595616">
    <property type="component" value="Unassembled WGS sequence"/>
</dbReference>
<dbReference type="SUPFAM" id="SSF47240">
    <property type="entry name" value="Ferritin-like"/>
    <property type="match status" value="1"/>
</dbReference>
<sequence>MTDEELRLSEPLMMDDPSRFVIFPIKHLDIWEFYKKSEASFWTAEELDLSQDYKDWENLNDGERHFISHVLAFFAASDGIVNENLAVGFLSNVQYAEAKCFYGFQIMIENIHAETYSLLIDTYIKDVSERAKMLNAIDHIPCVKKKADWAMRWIENGNFIERLIAFAAVEGIFFSGSFCSIFWLKKRGLMPGLTFSNELISRDEGLHRDFACLLYTQHIKNRLPEDRVYEIIKDAVEIEKEFVTDALPVSLIGMNALQMCQYIEFVADHLLESLELKKVYNATNPFDFMDMISLQGKTNFFEKRVGEYQKAGVTSDRDKMSFSLDEDF</sequence>
<evidence type="ECO:0000313" key="4">
    <source>
        <dbReference type="EMBL" id="MFC3811196.1"/>
    </source>
</evidence>
<keyword evidence="5" id="KW-1185">Reference proteome</keyword>
<reference evidence="5" key="1">
    <citation type="journal article" date="2019" name="Int. J. Syst. Evol. Microbiol.">
        <title>The Global Catalogue of Microorganisms (GCM) 10K type strain sequencing project: providing services to taxonomists for standard genome sequencing and annotation.</title>
        <authorList>
            <consortium name="The Broad Institute Genomics Platform"/>
            <consortium name="The Broad Institute Genome Sequencing Center for Infectious Disease"/>
            <person name="Wu L."/>
            <person name="Ma J."/>
        </authorList>
    </citation>
    <scope>NUCLEOTIDE SEQUENCE [LARGE SCALE GENOMIC DNA]</scope>
    <source>
        <strain evidence="5">CECT 7956</strain>
    </source>
</reference>
<dbReference type="CDD" id="cd01049">
    <property type="entry name" value="RNRR2"/>
    <property type="match status" value="1"/>
</dbReference>
<accession>A0ABV7YWB0</accession>
<dbReference type="Gene3D" id="1.10.620.20">
    <property type="entry name" value="Ribonucleotide Reductase, subunit A"/>
    <property type="match status" value="1"/>
</dbReference>
<dbReference type="InterPro" id="IPR033909">
    <property type="entry name" value="RNR_small"/>
</dbReference>